<protein>
    <submittedName>
        <fullName evidence="4">VP6</fullName>
    </submittedName>
</protein>
<dbReference type="Pfam" id="PF01516">
    <property type="entry name" value="Orbi_VP6"/>
    <property type="match status" value="2"/>
</dbReference>
<feature type="region of interest" description="Disordered" evidence="3">
    <location>
        <begin position="28"/>
        <end position="109"/>
    </location>
</feature>
<evidence type="ECO:0000313" key="4">
    <source>
        <dbReference type="EMBL" id="ALW83186.1"/>
    </source>
</evidence>
<dbReference type="GO" id="GO:0019028">
    <property type="term" value="C:viral capsid"/>
    <property type="evidence" value="ECO:0007669"/>
    <property type="project" value="InterPro"/>
</dbReference>
<evidence type="ECO:0000313" key="5">
    <source>
        <dbReference type="Proteomes" id="UP000148311"/>
    </source>
</evidence>
<dbReference type="PRINTS" id="PR00902">
    <property type="entry name" value="VP6CAPSID"/>
</dbReference>
<dbReference type="EMBL" id="KT002596">
    <property type="protein sequence ID" value="ALW83186.1"/>
    <property type="molecule type" value="Genomic_RNA"/>
</dbReference>
<proteinExistence type="predicted"/>
<organism evidence="4 5">
    <name type="scientific">Palyam virus</name>
    <dbReference type="NCBI Taxonomy" id="40059"/>
    <lineage>
        <taxon>Viruses</taxon>
        <taxon>Riboviria</taxon>
        <taxon>Orthornavirae</taxon>
        <taxon>Duplornaviricota</taxon>
        <taxon>Resentoviricetes</taxon>
        <taxon>Reovirales</taxon>
        <taxon>Sedoreoviridae</taxon>
        <taxon>Orbivirus</taxon>
        <taxon>Orbivirus palyamense</taxon>
    </lineage>
</organism>
<evidence type="ECO:0000256" key="1">
    <source>
        <dbReference type="ARBA" id="ARBA00004328"/>
    </source>
</evidence>
<evidence type="ECO:0000256" key="3">
    <source>
        <dbReference type="SAM" id="MobiDB-lite"/>
    </source>
</evidence>
<accession>A0A0U3SRP5</accession>
<reference evidence="4 5" key="1">
    <citation type="journal article" date="2016" name="Arch. Virol.">
        <title>Complete genome sequence of a Chuzan virus strain isolated for the first time in mainland China.</title>
        <authorList>
            <person name="Yang H."/>
            <person name="Xiao L."/>
            <person name="Meng J."/>
            <person name="Xiong H."/>
            <person name="Gao L."/>
            <person name="Liao D."/>
            <person name="Li H."/>
        </authorList>
    </citation>
    <scope>NUCLEOTIDE SEQUENCE [LARGE SCALE GENOMIC DNA]</scope>
    <source>
        <strain evidence="4">SZ187</strain>
    </source>
</reference>
<dbReference type="GO" id="GO:0005198">
    <property type="term" value="F:structural molecule activity"/>
    <property type="evidence" value="ECO:0007669"/>
    <property type="project" value="InterPro"/>
</dbReference>
<sequence length="272" mass="29713">MTTSLILAPGDVLFSVRHELAERGIRVRLTEQFKDGESKDKDGKDEDGQDQRISGGGGENKQKGGDESSDRTTEAKSRDTVTATEVGKHTDGDGGSGESDKGSTRTGTEIGGGVFVLTSSVSKALAEYGNIMIYESGGGTVIFLDKNLQNEFNLSKSDRLEQVDALRELKQKHKKDVQIRTISTIASLEKILGERKIVSKQQDKVVPITGIHHVSNRIEDVKDAKAYFTCPTGDVTWKEVAKAAGKNKNIMAYYHDGKEDAGEQFIHLIDHM</sequence>
<feature type="compositionally biased region" description="Basic and acidic residues" evidence="3">
    <location>
        <begin position="86"/>
        <end position="103"/>
    </location>
</feature>
<feature type="compositionally biased region" description="Basic and acidic residues" evidence="3">
    <location>
        <begin position="28"/>
        <end position="50"/>
    </location>
</feature>
<feature type="compositionally biased region" description="Basic and acidic residues" evidence="3">
    <location>
        <begin position="60"/>
        <end position="79"/>
    </location>
</feature>
<name>A0A0U3SRP5_9REOV</name>
<comment type="subcellular location">
    <subcellularLocation>
        <location evidence="1">Virion</location>
    </subcellularLocation>
</comment>
<dbReference type="InterPro" id="IPR001399">
    <property type="entry name" value="Orbi_VP6"/>
</dbReference>
<keyword evidence="2" id="KW-0946">Virion</keyword>
<evidence type="ECO:0000256" key="2">
    <source>
        <dbReference type="ARBA" id="ARBA00022844"/>
    </source>
</evidence>
<dbReference type="Proteomes" id="UP000148311">
    <property type="component" value="Genome"/>
</dbReference>